<evidence type="ECO:0000313" key="2">
    <source>
        <dbReference type="EMBL" id="KKL45895.1"/>
    </source>
</evidence>
<name>A0A0F9ELX2_9ZZZZ</name>
<feature type="coiled-coil region" evidence="1">
    <location>
        <begin position="74"/>
        <end position="124"/>
    </location>
</feature>
<sequence length="144" mass="16152">MTTSQNNIPDELLKSLESTTTLMKNLLDDIKDHSTSLAIVQAKLESLGGSVETLSHIVRDGNGRGSMVTRLVLIEKVTEDIEEHFDELKDEIKKDIDEIKRVIIKEKEEEKDDEEKVKAFKREKMLAKLKVIAVAAPGLLALVL</sequence>
<reference evidence="2" key="1">
    <citation type="journal article" date="2015" name="Nature">
        <title>Complex archaea that bridge the gap between prokaryotes and eukaryotes.</title>
        <authorList>
            <person name="Spang A."/>
            <person name="Saw J.H."/>
            <person name="Jorgensen S.L."/>
            <person name="Zaremba-Niedzwiedzka K."/>
            <person name="Martijn J."/>
            <person name="Lind A.E."/>
            <person name="van Eijk R."/>
            <person name="Schleper C."/>
            <person name="Guy L."/>
            <person name="Ettema T.J."/>
        </authorList>
    </citation>
    <scope>NUCLEOTIDE SEQUENCE</scope>
</reference>
<proteinExistence type="predicted"/>
<dbReference type="AlphaFoldDB" id="A0A0F9ELX2"/>
<organism evidence="2">
    <name type="scientific">marine sediment metagenome</name>
    <dbReference type="NCBI Taxonomy" id="412755"/>
    <lineage>
        <taxon>unclassified sequences</taxon>
        <taxon>metagenomes</taxon>
        <taxon>ecological metagenomes</taxon>
    </lineage>
</organism>
<dbReference type="EMBL" id="LAZR01034225">
    <property type="protein sequence ID" value="KKL45895.1"/>
    <property type="molecule type" value="Genomic_DNA"/>
</dbReference>
<evidence type="ECO:0000256" key="1">
    <source>
        <dbReference type="SAM" id="Coils"/>
    </source>
</evidence>
<accession>A0A0F9ELX2</accession>
<protein>
    <submittedName>
        <fullName evidence="2">Uncharacterized protein</fullName>
    </submittedName>
</protein>
<gene>
    <name evidence="2" type="ORF">LCGC14_2351080</name>
</gene>
<keyword evidence="1" id="KW-0175">Coiled coil</keyword>
<feature type="non-terminal residue" evidence="2">
    <location>
        <position position="144"/>
    </location>
</feature>
<comment type="caution">
    <text evidence="2">The sequence shown here is derived from an EMBL/GenBank/DDBJ whole genome shotgun (WGS) entry which is preliminary data.</text>
</comment>